<comment type="caution">
    <text evidence="8">The sequence shown here is derived from an EMBL/GenBank/DDBJ whole genome shotgun (WGS) entry which is preliminary data.</text>
</comment>
<keyword evidence="3" id="KW-0732">Signal</keyword>
<dbReference type="SUPFAM" id="SSF53474">
    <property type="entry name" value="alpha/beta-Hydrolases"/>
    <property type="match status" value="1"/>
</dbReference>
<sequence length="346" mass="39134">MNTTTRMVVLLTALATVLIFALQMATYGWVVAKYMVVETHASSTHMRSVDAKSANPPVFAELKPLPVVLMHGMGDAAGNSGMKEIRDLTAKTLGTYVVNIPIGNSVAEDVRNSFFVNMDDQLEIFAKEVRKDPELSNGFNAAGFSQGNLLIRAYIQRYNDPPVYNFISFHGPLAGVGALPQCKPTAFICKEIDRDSLAVLCHRTEHLAQANYFRHPLKIHEYLQYAKFLPDLNNEKPTPNATYKANFIRLQNLVLIRAKRDTQVFPKDSEWFGAFLDGTYDKILGFNETRWYQEDLFGLQTLDRLGRVHFLETDGNHLQFTTKFFLQVVEKYFAPTLAHPVNSYLL</sequence>
<dbReference type="GO" id="GO:0005764">
    <property type="term" value="C:lysosome"/>
    <property type="evidence" value="ECO:0007669"/>
    <property type="project" value="TreeGrafter"/>
</dbReference>
<keyword evidence="9" id="KW-1185">Reference proteome</keyword>
<accession>A0A8K1FKJ0</accession>
<evidence type="ECO:0000256" key="1">
    <source>
        <dbReference type="ARBA" id="ARBA00012423"/>
    </source>
</evidence>
<evidence type="ECO:0000256" key="2">
    <source>
        <dbReference type="ARBA" id="ARBA00014212"/>
    </source>
</evidence>
<evidence type="ECO:0000256" key="3">
    <source>
        <dbReference type="ARBA" id="ARBA00022729"/>
    </source>
</evidence>
<keyword evidence="6" id="KW-0325">Glycoprotein</keyword>
<proteinExistence type="predicted"/>
<dbReference type="PRINTS" id="PR00414">
    <property type="entry name" value="PPTHIESTRASE"/>
</dbReference>
<gene>
    <name evidence="8" type="ORF">Poli38472_003871</name>
</gene>
<protein>
    <recommendedName>
        <fullName evidence="2">Palmitoyl-protein thioesterase 1</fullName>
        <ecNumber evidence="1">3.1.2.22</ecNumber>
    </recommendedName>
    <alternativeName>
        <fullName evidence="7">Palmitoyl-protein hydrolase 1</fullName>
    </alternativeName>
</protein>
<dbReference type="EC" id="3.1.2.22" evidence="1"/>
<dbReference type="FunFam" id="3.40.50.1820:FF:001103">
    <property type="entry name" value="Uncharacterized protein"/>
    <property type="match status" value="1"/>
</dbReference>
<keyword evidence="4" id="KW-0378">Hydrolase</keyword>
<evidence type="ECO:0000256" key="7">
    <source>
        <dbReference type="ARBA" id="ARBA00031934"/>
    </source>
</evidence>
<dbReference type="AlphaFoldDB" id="A0A8K1FKJ0"/>
<dbReference type="Gene3D" id="3.40.50.1820">
    <property type="entry name" value="alpha/beta hydrolase"/>
    <property type="match status" value="1"/>
</dbReference>
<dbReference type="GO" id="GO:0008474">
    <property type="term" value="F:palmitoyl-(protein) hydrolase activity"/>
    <property type="evidence" value="ECO:0007669"/>
    <property type="project" value="UniProtKB-EC"/>
</dbReference>
<reference evidence="8" key="1">
    <citation type="submission" date="2019-03" db="EMBL/GenBank/DDBJ databases">
        <title>Long read genome sequence of the mycoparasitic Pythium oligandrum ATCC 38472 isolated from sugarbeet rhizosphere.</title>
        <authorList>
            <person name="Gaulin E."/>
        </authorList>
    </citation>
    <scope>NUCLEOTIDE SEQUENCE</scope>
    <source>
        <strain evidence="8">ATCC 38472_TT</strain>
    </source>
</reference>
<dbReference type="PANTHER" id="PTHR11247:SF8">
    <property type="entry name" value="PALMITOYL-PROTEIN THIOESTERASE 1"/>
    <property type="match status" value="1"/>
</dbReference>
<name>A0A8K1FKJ0_PYTOL</name>
<dbReference type="Proteomes" id="UP000794436">
    <property type="component" value="Unassembled WGS sequence"/>
</dbReference>
<organism evidence="8 9">
    <name type="scientific">Pythium oligandrum</name>
    <name type="common">Mycoparasitic fungus</name>
    <dbReference type="NCBI Taxonomy" id="41045"/>
    <lineage>
        <taxon>Eukaryota</taxon>
        <taxon>Sar</taxon>
        <taxon>Stramenopiles</taxon>
        <taxon>Oomycota</taxon>
        <taxon>Peronosporomycetes</taxon>
        <taxon>Pythiales</taxon>
        <taxon>Pythiaceae</taxon>
        <taxon>Pythium</taxon>
    </lineage>
</organism>
<evidence type="ECO:0000256" key="5">
    <source>
        <dbReference type="ARBA" id="ARBA00023157"/>
    </source>
</evidence>
<evidence type="ECO:0000256" key="4">
    <source>
        <dbReference type="ARBA" id="ARBA00022801"/>
    </source>
</evidence>
<evidence type="ECO:0000256" key="6">
    <source>
        <dbReference type="ARBA" id="ARBA00023180"/>
    </source>
</evidence>
<dbReference type="OrthoDB" id="10263094at2759"/>
<evidence type="ECO:0000313" key="9">
    <source>
        <dbReference type="Proteomes" id="UP000794436"/>
    </source>
</evidence>
<dbReference type="PANTHER" id="PTHR11247">
    <property type="entry name" value="PALMITOYL-PROTEIN THIOESTERASE/DOLICHYLDIPHOSPHATASE 1"/>
    <property type="match status" value="1"/>
</dbReference>
<dbReference type="InterPro" id="IPR002472">
    <property type="entry name" value="Palm_thioest"/>
</dbReference>
<dbReference type="EMBL" id="SPLM01000036">
    <property type="protein sequence ID" value="TMW66106.1"/>
    <property type="molecule type" value="Genomic_DNA"/>
</dbReference>
<dbReference type="Pfam" id="PF02089">
    <property type="entry name" value="Palm_thioest"/>
    <property type="match status" value="1"/>
</dbReference>
<keyword evidence="5" id="KW-1015">Disulfide bond</keyword>
<evidence type="ECO:0000313" key="8">
    <source>
        <dbReference type="EMBL" id="TMW66106.1"/>
    </source>
</evidence>
<dbReference type="InterPro" id="IPR029058">
    <property type="entry name" value="AB_hydrolase_fold"/>
</dbReference>